<dbReference type="PROSITE" id="PS51257">
    <property type="entry name" value="PROKAR_LIPOPROTEIN"/>
    <property type="match status" value="1"/>
</dbReference>
<comment type="caution">
    <text evidence="1">The sequence shown here is derived from an EMBL/GenBank/DDBJ whole genome shotgun (WGS) entry which is preliminary data.</text>
</comment>
<protein>
    <submittedName>
        <fullName evidence="1">Uncharacterized protein</fullName>
    </submittedName>
</protein>
<name>A0AAV4PEY7_CAEEX</name>
<proteinExistence type="predicted"/>
<gene>
    <name evidence="1" type="ORF">CEXT_160471</name>
</gene>
<evidence type="ECO:0000313" key="1">
    <source>
        <dbReference type="EMBL" id="GIX95957.1"/>
    </source>
</evidence>
<accession>A0AAV4PEY7</accession>
<dbReference type="EMBL" id="BPLR01004586">
    <property type="protein sequence ID" value="GIX95957.1"/>
    <property type="molecule type" value="Genomic_DNA"/>
</dbReference>
<evidence type="ECO:0000313" key="2">
    <source>
        <dbReference type="Proteomes" id="UP001054945"/>
    </source>
</evidence>
<dbReference type="Proteomes" id="UP001054945">
    <property type="component" value="Unassembled WGS sequence"/>
</dbReference>
<reference evidence="1 2" key="1">
    <citation type="submission" date="2021-06" db="EMBL/GenBank/DDBJ databases">
        <title>Caerostris extrusa draft genome.</title>
        <authorList>
            <person name="Kono N."/>
            <person name="Arakawa K."/>
        </authorList>
    </citation>
    <scope>NUCLEOTIDE SEQUENCE [LARGE SCALE GENOMIC DNA]</scope>
</reference>
<dbReference type="AlphaFoldDB" id="A0AAV4PEY7"/>
<sequence>MLTCKCFHFGLPLFLGCSLLVTDALGFTVRALSLKQRRQMPQEHSRMLSELILFSKTVQLSYHSLKLIDRKGHRLNSPAKPIVYDSLAIIEPRNHSLEQSLSSVRQMILRNRNSRELQRISRWFPPTILVTRMDLTEINKPVKL</sequence>
<keyword evidence="2" id="KW-1185">Reference proteome</keyword>
<organism evidence="1 2">
    <name type="scientific">Caerostris extrusa</name>
    <name type="common">Bark spider</name>
    <name type="synonym">Caerostris bankana</name>
    <dbReference type="NCBI Taxonomy" id="172846"/>
    <lineage>
        <taxon>Eukaryota</taxon>
        <taxon>Metazoa</taxon>
        <taxon>Ecdysozoa</taxon>
        <taxon>Arthropoda</taxon>
        <taxon>Chelicerata</taxon>
        <taxon>Arachnida</taxon>
        <taxon>Araneae</taxon>
        <taxon>Araneomorphae</taxon>
        <taxon>Entelegynae</taxon>
        <taxon>Araneoidea</taxon>
        <taxon>Araneidae</taxon>
        <taxon>Caerostris</taxon>
    </lineage>
</organism>